<sequence>MNKQYLYITLRTLLVGLILIGGGYLVLFSAKLTYPFIIAWVLAIFMNPLVNLLENKTKMNRGWSVFSSIIIVFTIIAGLLTLLVAEIVNGTAYLSRVVPKNIEQLSIYLENYFVETILPLYNEVTSIFNNLNNGQQETILSNIKGIGTELTTTVGNFVTTFLNNIPTIFSWLPNTATAIVFSFLATFFISKDWYKLKKMMVNIIPRKAISSGKSVFDELKKALAGFIKAQLTLISMTAVIVMIGLLVLQVPYAITIALLIGFVDLLPYLGTGLVFVPWIIFLIFSGNIPLAIGMSILYVIVMLQRQFMEPKVLSSNIGLDPLATLIALFVGFKLVGFLGLIVGPVTLVIINTLYKTRVFHEIYEFIVGKPKVD</sequence>
<evidence type="ECO:0000313" key="8">
    <source>
        <dbReference type="Proteomes" id="UP001197974"/>
    </source>
</evidence>
<evidence type="ECO:0000256" key="2">
    <source>
        <dbReference type="ARBA" id="ARBA00009773"/>
    </source>
</evidence>
<dbReference type="Proteomes" id="UP001197974">
    <property type="component" value="Chromosome"/>
</dbReference>
<organism evidence="7 8">
    <name type="scientific">Bacillus carboniphilus</name>
    <dbReference type="NCBI Taxonomy" id="86663"/>
    <lineage>
        <taxon>Bacteria</taxon>
        <taxon>Bacillati</taxon>
        <taxon>Bacillota</taxon>
        <taxon>Bacilli</taxon>
        <taxon>Bacillales</taxon>
        <taxon>Bacillaceae</taxon>
        <taxon>Bacillus</taxon>
    </lineage>
</organism>
<feature type="transmembrane region" description="Helical" evidence="6">
    <location>
        <begin position="36"/>
        <end position="53"/>
    </location>
</feature>
<keyword evidence="8" id="KW-1185">Reference proteome</keyword>
<evidence type="ECO:0000256" key="6">
    <source>
        <dbReference type="SAM" id="Phobius"/>
    </source>
</evidence>
<dbReference type="PANTHER" id="PTHR21716">
    <property type="entry name" value="TRANSMEMBRANE PROTEIN"/>
    <property type="match status" value="1"/>
</dbReference>
<protein>
    <submittedName>
        <fullName evidence="7">Sporulation integral membrane protein YtvI</fullName>
    </submittedName>
</protein>
<keyword evidence="3 6" id="KW-0812">Transmembrane</keyword>
<accession>A0ABY9JXP4</accession>
<evidence type="ECO:0000313" key="7">
    <source>
        <dbReference type="EMBL" id="WLR44166.1"/>
    </source>
</evidence>
<dbReference type="NCBIfam" id="TIGR02872">
    <property type="entry name" value="spore_ytvI"/>
    <property type="match status" value="1"/>
</dbReference>
<feature type="transmembrane region" description="Helical" evidence="6">
    <location>
        <begin position="275"/>
        <end position="301"/>
    </location>
</feature>
<evidence type="ECO:0000256" key="1">
    <source>
        <dbReference type="ARBA" id="ARBA00004141"/>
    </source>
</evidence>
<dbReference type="EMBL" id="CP129013">
    <property type="protein sequence ID" value="WLR44166.1"/>
    <property type="molecule type" value="Genomic_DNA"/>
</dbReference>
<evidence type="ECO:0000256" key="4">
    <source>
        <dbReference type="ARBA" id="ARBA00022989"/>
    </source>
</evidence>
<feature type="transmembrane region" description="Helical" evidence="6">
    <location>
        <begin position="322"/>
        <end position="350"/>
    </location>
</feature>
<comment type="subcellular location">
    <subcellularLocation>
        <location evidence="1">Membrane</location>
        <topology evidence="1">Multi-pass membrane protein</topology>
    </subcellularLocation>
</comment>
<feature type="transmembrane region" description="Helical" evidence="6">
    <location>
        <begin position="168"/>
        <end position="190"/>
    </location>
</feature>
<dbReference type="PANTHER" id="PTHR21716:SF68">
    <property type="entry name" value="TRANSPORT PROTEIN YTVI-RELATED"/>
    <property type="match status" value="1"/>
</dbReference>
<gene>
    <name evidence="7" type="primary">ytvI</name>
    <name evidence="7" type="ORF">LC087_08845</name>
</gene>
<reference evidence="7 8" key="1">
    <citation type="submission" date="2023-06" db="EMBL/GenBank/DDBJ databases">
        <title>Five Gram-positive bacteria isolated from mangrove sediments in Shenzhen, Guangdong, China.</title>
        <authorList>
            <person name="Yu S."/>
            <person name="Zheng W."/>
            <person name="Huang Y."/>
        </authorList>
    </citation>
    <scope>NUCLEOTIDE SEQUENCE [LARGE SCALE GENOMIC DNA]</scope>
    <source>
        <strain evidence="7 8">SaN35-3</strain>
    </source>
</reference>
<dbReference type="RefSeq" id="WP_226539196.1">
    <property type="nucleotide sequence ID" value="NZ_CP129013.1"/>
</dbReference>
<keyword evidence="5 6" id="KW-0472">Membrane</keyword>
<proteinExistence type="inferred from homology"/>
<dbReference type="InterPro" id="IPR002549">
    <property type="entry name" value="AI-2E-like"/>
</dbReference>
<feature type="transmembrane region" description="Helical" evidence="6">
    <location>
        <begin position="65"/>
        <end position="85"/>
    </location>
</feature>
<evidence type="ECO:0000256" key="3">
    <source>
        <dbReference type="ARBA" id="ARBA00022692"/>
    </source>
</evidence>
<name>A0ABY9JXP4_9BACI</name>
<comment type="similarity">
    <text evidence="2">Belongs to the autoinducer-2 exporter (AI-2E) (TC 2.A.86) family.</text>
</comment>
<keyword evidence="4 6" id="KW-1133">Transmembrane helix</keyword>
<dbReference type="Pfam" id="PF01594">
    <property type="entry name" value="AI-2E_transport"/>
    <property type="match status" value="1"/>
</dbReference>
<evidence type="ECO:0000256" key="5">
    <source>
        <dbReference type="ARBA" id="ARBA00023136"/>
    </source>
</evidence>
<feature type="transmembrane region" description="Helical" evidence="6">
    <location>
        <begin position="12"/>
        <end position="30"/>
    </location>
</feature>
<dbReference type="InterPro" id="IPR014227">
    <property type="entry name" value="YtvI-like"/>
</dbReference>
<feature type="transmembrane region" description="Helical" evidence="6">
    <location>
        <begin position="238"/>
        <end position="263"/>
    </location>
</feature>